<dbReference type="EMBL" id="LNIX01000018">
    <property type="protein sequence ID" value="OXA44871.1"/>
    <property type="molecule type" value="Genomic_DNA"/>
</dbReference>
<evidence type="ECO:0008006" key="4">
    <source>
        <dbReference type="Google" id="ProtNLM"/>
    </source>
</evidence>
<feature type="transmembrane region" description="Helical" evidence="1">
    <location>
        <begin position="145"/>
        <end position="165"/>
    </location>
</feature>
<sequence length="415" mass="48322">MDYENAWFVLRTYCKAYRYLWQYPFYFDMKKKRMCNLTRNSVAFKVWSICVGFSMLTAFLGSLGCLFWFNFVPDATSDSSVTTVEIFLVIFILILAIFGCSIFLWIYVFLEDEVTNFNQFCVNYEILFAKDGENNLTNTPRLRGVLILLLEAVMIYYAIFPWVWYPFFVYLGVDPPNTFYRFVLSAFNQPFNTTSKLAIFPLRLFYMFICCFEGTRMFAFYVIYMVLKCIGNCAVFEDIVSRFDKVPRDASFFSEIDQICRYFSRFNIISQHGRIQHMNYTSVGCFTLFCVVVPSNFATIKMFHSFALIFYLIFATLSVLTLAGFPKVAQPLIESNRGLDGVMDKLREMNILGKAGGDRYRSKILEKRIKSIMPVKMSMGLRSLKFTDFTMDMKAGVIYAIMDYTISALLSIQVK</sequence>
<feature type="transmembrane region" description="Helical" evidence="1">
    <location>
        <begin position="204"/>
        <end position="227"/>
    </location>
</feature>
<gene>
    <name evidence="2" type="ORF">Fcan01_19937</name>
</gene>
<feature type="transmembrane region" description="Helical" evidence="1">
    <location>
        <begin position="306"/>
        <end position="325"/>
    </location>
</feature>
<keyword evidence="3" id="KW-1185">Reference proteome</keyword>
<dbReference type="Proteomes" id="UP000198287">
    <property type="component" value="Unassembled WGS sequence"/>
</dbReference>
<evidence type="ECO:0000256" key="1">
    <source>
        <dbReference type="SAM" id="Phobius"/>
    </source>
</evidence>
<keyword evidence="1" id="KW-0472">Membrane</keyword>
<feature type="transmembrane region" description="Helical" evidence="1">
    <location>
        <begin position="86"/>
        <end position="110"/>
    </location>
</feature>
<protein>
    <recommendedName>
        <fullName evidence="4">Gustatory receptor</fullName>
    </recommendedName>
</protein>
<proteinExistence type="predicted"/>
<feature type="transmembrane region" description="Helical" evidence="1">
    <location>
        <begin position="42"/>
        <end position="71"/>
    </location>
</feature>
<accession>A0A226DJV2</accession>
<evidence type="ECO:0000313" key="2">
    <source>
        <dbReference type="EMBL" id="OXA44871.1"/>
    </source>
</evidence>
<comment type="caution">
    <text evidence="2">The sequence shown here is derived from an EMBL/GenBank/DDBJ whole genome shotgun (WGS) entry which is preliminary data.</text>
</comment>
<name>A0A226DJV2_FOLCA</name>
<evidence type="ECO:0000313" key="3">
    <source>
        <dbReference type="Proteomes" id="UP000198287"/>
    </source>
</evidence>
<organism evidence="2 3">
    <name type="scientific">Folsomia candida</name>
    <name type="common">Springtail</name>
    <dbReference type="NCBI Taxonomy" id="158441"/>
    <lineage>
        <taxon>Eukaryota</taxon>
        <taxon>Metazoa</taxon>
        <taxon>Ecdysozoa</taxon>
        <taxon>Arthropoda</taxon>
        <taxon>Hexapoda</taxon>
        <taxon>Collembola</taxon>
        <taxon>Entomobryomorpha</taxon>
        <taxon>Isotomoidea</taxon>
        <taxon>Isotomidae</taxon>
        <taxon>Proisotominae</taxon>
        <taxon>Folsomia</taxon>
    </lineage>
</organism>
<keyword evidence="1" id="KW-0812">Transmembrane</keyword>
<dbReference type="AlphaFoldDB" id="A0A226DJV2"/>
<keyword evidence="1" id="KW-1133">Transmembrane helix</keyword>
<feature type="transmembrane region" description="Helical" evidence="1">
    <location>
        <begin position="280"/>
        <end position="300"/>
    </location>
</feature>
<reference evidence="2 3" key="1">
    <citation type="submission" date="2015-12" db="EMBL/GenBank/DDBJ databases">
        <title>The genome of Folsomia candida.</title>
        <authorList>
            <person name="Faddeeva A."/>
            <person name="Derks M.F."/>
            <person name="Anvar Y."/>
            <person name="Smit S."/>
            <person name="Van Straalen N."/>
            <person name="Roelofs D."/>
        </authorList>
    </citation>
    <scope>NUCLEOTIDE SEQUENCE [LARGE SCALE GENOMIC DNA]</scope>
    <source>
        <strain evidence="2 3">VU population</strain>
        <tissue evidence="2">Whole body</tissue>
    </source>
</reference>